<evidence type="ECO:0000313" key="1">
    <source>
        <dbReference type="EMBL" id="KAF9063426.1"/>
    </source>
</evidence>
<gene>
    <name evidence="1" type="ORF">BDP27DRAFT_238759</name>
</gene>
<dbReference type="Proteomes" id="UP000772434">
    <property type="component" value="Unassembled WGS sequence"/>
</dbReference>
<dbReference type="OrthoDB" id="10386228at2759"/>
<accession>A0A9P5PDX2</accession>
<proteinExistence type="predicted"/>
<protein>
    <submittedName>
        <fullName evidence="1">Uncharacterized protein</fullName>
    </submittedName>
</protein>
<dbReference type="AlphaFoldDB" id="A0A9P5PDX2"/>
<organism evidence="1 2">
    <name type="scientific">Rhodocollybia butyracea</name>
    <dbReference type="NCBI Taxonomy" id="206335"/>
    <lineage>
        <taxon>Eukaryota</taxon>
        <taxon>Fungi</taxon>
        <taxon>Dikarya</taxon>
        <taxon>Basidiomycota</taxon>
        <taxon>Agaricomycotina</taxon>
        <taxon>Agaricomycetes</taxon>
        <taxon>Agaricomycetidae</taxon>
        <taxon>Agaricales</taxon>
        <taxon>Marasmiineae</taxon>
        <taxon>Omphalotaceae</taxon>
        <taxon>Rhodocollybia</taxon>
    </lineage>
</organism>
<name>A0A9P5PDX2_9AGAR</name>
<dbReference type="EMBL" id="JADNRY010000147">
    <property type="protein sequence ID" value="KAF9063426.1"/>
    <property type="molecule type" value="Genomic_DNA"/>
</dbReference>
<keyword evidence="2" id="KW-1185">Reference proteome</keyword>
<evidence type="ECO:0000313" key="2">
    <source>
        <dbReference type="Proteomes" id="UP000772434"/>
    </source>
</evidence>
<comment type="caution">
    <text evidence="1">The sequence shown here is derived from an EMBL/GenBank/DDBJ whole genome shotgun (WGS) entry which is preliminary data.</text>
</comment>
<reference evidence="1" key="1">
    <citation type="submission" date="2020-11" db="EMBL/GenBank/DDBJ databases">
        <authorList>
            <consortium name="DOE Joint Genome Institute"/>
            <person name="Ahrendt S."/>
            <person name="Riley R."/>
            <person name="Andreopoulos W."/>
            <person name="Labutti K."/>
            <person name="Pangilinan J."/>
            <person name="Ruiz-Duenas F.J."/>
            <person name="Barrasa J.M."/>
            <person name="Sanchez-Garcia M."/>
            <person name="Camarero S."/>
            <person name="Miyauchi S."/>
            <person name="Serrano A."/>
            <person name="Linde D."/>
            <person name="Babiker R."/>
            <person name="Drula E."/>
            <person name="Ayuso-Fernandez I."/>
            <person name="Pacheco R."/>
            <person name="Padilla G."/>
            <person name="Ferreira P."/>
            <person name="Barriuso J."/>
            <person name="Kellner H."/>
            <person name="Castanera R."/>
            <person name="Alfaro M."/>
            <person name="Ramirez L."/>
            <person name="Pisabarro A.G."/>
            <person name="Kuo A."/>
            <person name="Tritt A."/>
            <person name="Lipzen A."/>
            <person name="He G."/>
            <person name="Yan M."/>
            <person name="Ng V."/>
            <person name="Cullen D."/>
            <person name="Martin F."/>
            <person name="Rosso M.-N."/>
            <person name="Henrissat B."/>
            <person name="Hibbett D."/>
            <person name="Martinez A.T."/>
            <person name="Grigoriev I.V."/>
        </authorList>
    </citation>
    <scope>NUCLEOTIDE SEQUENCE</scope>
    <source>
        <strain evidence="1">AH 40177</strain>
    </source>
</reference>
<sequence>MFFVHNAELGLNIPLELWNQIIASMRNHLTTGRACTDDIYSLLEIFGSCWPPSSPALQQHAFLLLDDFRNWIERTTPNDLLLARVSETICSLTRIIHYIVHYFVTDLVSSSRFAGFAKFVDDCTITLDIDTQSLRTGRSTWQEAKRTLITRSNLPLDYFSLIPTFVYPIHSDSSSSSTFSSESNSFR</sequence>